<protein>
    <submittedName>
        <fullName evidence="2">Uncharacterized protein</fullName>
    </submittedName>
</protein>
<feature type="compositionally biased region" description="Polar residues" evidence="1">
    <location>
        <begin position="12"/>
        <end position="23"/>
    </location>
</feature>
<sequence length="23" mass="2439">SKEIPLGDGINGQRTIARSHSDS</sequence>
<feature type="region of interest" description="Disordered" evidence="1">
    <location>
        <begin position="1"/>
        <end position="23"/>
    </location>
</feature>
<dbReference type="EMBL" id="LAZR01058486">
    <property type="protein sequence ID" value="KKK69785.1"/>
    <property type="molecule type" value="Genomic_DNA"/>
</dbReference>
<evidence type="ECO:0000313" key="2">
    <source>
        <dbReference type="EMBL" id="KKK69785.1"/>
    </source>
</evidence>
<evidence type="ECO:0000256" key="1">
    <source>
        <dbReference type="SAM" id="MobiDB-lite"/>
    </source>
</evidence>
<organism evidence="2">
    <name type="scientific">marine sediment metagenome</name>
    <dbReference type="NCBI Taxonomy" id="412755"/>
    <lineage>
        <taxon>unclassified sequences</taxon>
        <taxon>metagenomes</taxon>
        <taxon>ecological metagenomes</taxon>
    </lineage>
</organism>
<feature type="non-terminal residue" evidence="2">
    <location>
        <position position="1"/>
    </location>
</feature>
<gene>
    <name evidence="2" type="ORF">LCGC14_2930580</name>
</gene>
<dbReference type="AlphaFoldDB" id="A0A0F8Y7Y4"/>
<proteinExistence type="predicted"/>
<name>A0A0F8Y7Y4_9ZZZZ</name>
<reference evidence="2" key="1">
    <citation type="journal article" date="2015" name="Nature">
        <title>Complex archaea that bridge the gap between prokaryotes and eukaryotes.</title>
        <authorList>
            <person name="Spang A."/>
            <person name="Saw J.H."/>
            <person name="Jorgensen S.L."/>
            <person name="Zaremba-Niedzwiedzka K."/>
            <person name="Martijn J."/>
            <person name="Lind A.E."/>
            <person name="van Eijk R."/>
            <person name="Schleper C."/>
            <person name="Guy L."/>
            <person name="Ettema T.J."/>
        </authorList>
    </citation>
    <scope>NUCLEOTIDE SEQUENCE</scope>
</reference>
<accession>A0A0F8Y7Y4</accession>
<comment type="caution">
    <text evidence="2">The sequence shown here is derived from an EMBL/GenBank/DDBJ whole genome shotgun (WGS) entry which is preliminary data.</text>
</comment>